<dbReference type="SMART" id="SM00865">
    <property type="entry name" value="Tubulin_C"/>
    <property type="match status" value="1"/>
</dbReference>
<dbReference type="EMBL" id="DSUT01000190">
    <property type="protein sequence ID" value="HGK29075.1"/>
    <property type="molecule type" value="Genomic_DNA"/>
</dbReference>
<dbReference type="InterPro" id="IPR024757">
    <property type="entry name" value="FtsZ_C"/>
</dbReference>
<dbReference type="AlphaFoldDB" id="A0A7C4GHN9"/>
<dbReference type="SUPFAM" id="SSF55307">
    <property type="entry name" value="Tubulin C-terminal domain-like"/>
    <property type="match status" value="1"/>
</dbReference>
<dbReference type="InterPro" id="IPR008280">
    <property type="entry name" value="Tub_FtsZ_C"/>
</dbReference>
<dbReference type="InterPro" id="IPR037103">
    <property type="entry name" value="Tubulin/FtsZ-like_C"/>
</dbReference>
<feature type="domain" description="Tubulin/FtsZ 2-layer sandwich" evidence="3">
    <location>
        <begin position="29"/>
        <end position="137"/>
    </location>
</feature>
<dbReference type="PANTHER" id="PTHR30314:SF3">
    <property type="entry name" value="MITOCHONDRIAL DIVISION PROTEIN FSZA"/>
    <property type="match status" value="1"/>
</dbReference>
<keyword evidence="2" id="KW-0342">GTP-binding</keyword>
<name>A0A7C4GHN9_UNCW3</name>
<evidence type="ECO:0000313" key="4">
    <source>
        <dbReference type="EMBL" id="HGK29075.1"/>
    </source>
</evidence>
<proteinExistence type="predicted"/>
<dbReference type="Gene3D" id="3.30.1330.20">
    <property type="entry name" value="Tubulin/FtsZ, C-terminal domain"/>
    <property type="match status" value="1"/>
</dbReference>
<dbReference type="GO" id="GO:0051301">
    <property type="term" value="P:cell division"/>
    <property type="evidence" value="ECO:0007669"/>
    <property type="project" value="TreeGrafter"/>
</dbReference>
<dbReference type="Pfam" id="PF12327">
    <property type="entry name" value="FtsZ_C"/>
    <property type="match status" value="1"/>
</dbReference>
<dbReference type="GO" id="GO:0032153">
    <property type="term" value="C:cell division site"/>
    <property type="evidence" value="ECO:0007669"/>
    <property type="project" value="TreeGrafter"/>
</dbReference>
<dbReference type="GO" id="GO:0005737">
    <property type="term" value="C:cytoplasm"/>
    <property type="evidence" value="ECO:0007669"/>
    <property type="project" value="TreeGrafter"/>
</dbReference>
<accession>A0A7C4GHN9</accession>
<dbReference type="InterPro" id="IPR045061">
    <property type="entry name" value="FtsZ/CetZ"/>
</dbReference>
<keyword evidence="1" id="KW-0547">Nucleotide-binding</keyword>
<dbReference type="GO" id="GO:0003924">
    <property type="term" value="F:GTPase activity"/>
    <property type="evidence" value="ECO:0007669"/>
    <property type="project" value="InterPro"/>
</dbReference>
<dbReference type="GO" id="GO:0005525">
    <property type="term" value="F:GTP binding"/>
    <property type="evidence" value="ECO:0007669"/>
    <property type="project" value="UniProtKB-KW"/>
</dbReference>
<evidence type="ECO:0000259" key="3">
    <source>
        <dbReference type="SMART" id="SM00865"/>
    </source>
</evidence>
<sequence length="179" mass="19402">MAEELGYFAQEGVFEFGVKDWGPQALQMMLSSTSCNGLSVGVAKGEGRASEAAHRALQSPLIEDVSIESARKVLLNIGGDETMTLKEVDEAASIVYHATNGQADVRMGAARHEGVDGVMKVTMIATGLNEPLPRIEDVADLLTSTDLFPTRRRQPGKSIEVAIDKSDLEVPTFLRRHFD</sequence>
<organism evidence="4">
    <name type="scientific">candidate division WOR-3 bacterium</name>
    <dbReference type="NCBI Taxonomy" id="2052148"/>
    <lineage>
        <taxon>Bacteria</taxon>
        <taxon>Bacteria division WOR-3</taxon>
    </lineage>
</organism>
<protein>
    <recommendedName>
        <fullName evidence="3">Tubulin/FtsZ 2-layer sandwich domain-containing protein</fullName>
    </recommendedName>
</protein>
<dbReference type="InterPro" id="IPR018316">
    <property type="entry name" value="Tubulin/FtsZ_2-layer-sand-dom"/>
</dbReference>
<dbReference type="PANTHER" id="PTHR30314">
    <property type="entry name" value="CELL DIVISION PROTEIN FTSZ-RELATED"/>
    <property type="match status" value="1"/>
</dbReference>
<reference evidence="4" key="1">
    <citation type="journal article" date="2020" name="mSystems">
        <title>Genome- and Community-Level Interaction Insights into Carbon Utilization and Element Cycling Functions of Hydrothermarchaeota in Hydrothermal Sediment.</title>
        <authorList>
            <person name="Zhou Z."/>
            <person name="Liu Y."/>
            <person name="Xu W."/>
            <person name="Pan J."/>
            <person name="Luo Z.H."/>
            <person name="Li M."/>
        </authorList>
    </citation>
    <scope>NUCLEOTIDE SEQUENCE [LARGE SCALE GENOMIC DNA]</scope>
    <source>
        <strain evidence="4">SpSt-488</strain>
    </source>
</reference>
<comment type="caution">
    <text evidence="4">The sequence shown here is derived from an EMBL/GenBank/DDBJ whole genome shotgun (WGS) entry which is preliminary data.</text>
</comment>
<evidence type="ECO:0000256" key="1">
    <source>
        <dbReference type="ARBA" id="ARBA00022741"/>
    </source>
</evidence>
<evidence type="ECO:0000256" key="2">
    <source>
        <dbReference type="ARBA" id="ARBA00023134"/>
    </source>
</evidence>
<gene>
    <name evidence="4" type="ORF">ENS41_09055</name>
</gene>